<gene>
    <name evidence="1" type="ORF">METZ01_LOCUS173149</name>
</gene>
<sequence length="259" mass="29822">MNNPEKNRMRKKVISLFNYWKNVTRPTKYNVVSLPGESFEFEAHALDKVKSDENMLLFMYEKSREIFDSFKDSVEETMSGFYINQSLPSSSAFACLPTFAWYDFCGNPTPKRMEVISNEMGSQSVFVVTFANKFRRPASLSGSLLKLGTEVFLKSKLNKMSFLFSEQYKCKTKGMPMIMMAFTNSKSLATVWGTSAAKTRPAQKEPSICSKVIEMLDKGVSDKVIKAKFRLRKMQLAGYKRVRTIRKNLRKRVDSKRKM</sequence>
<organism evidence="1">
    <name type="scientific">marine metagenome</name>
    <dbReference type="NCBI Taxonomy" id="408172"/>
    <lineage>
        <taxon>unclassified sequences</taxon>
        <taxon>metagenomes</taxon>
        <taxon>ecological metagenomes</taxon>
    </lineage>
</organism>
<accession>A0A382C2I9</accession>
<dbReference type="AlphaFoldDB" id="A0A382C2I9"/>
<protein>
    <submittedName>
        <fullName evidence="1">Uncharacterized protein</fullName>
    </submittedName>
</protein>
<proteinExistence type="predicted"/>
<name>A0A382C2I9_9ZZZZ</name>
<evidence type="ECO:0000313" key="1">
    <source>
        <dbReference type="EMBL" id="SVB20295.1"/>
    </source>
</evidence>
<dbReference type="EMBL" id="UINC01032511">
    <property type="protein sequence ID" value="SVB20295.1"/>
    <property type="molecule type" value="Genomic_DNA"/>
</dbReference>
<reference evidence="1" key="1">
    <citation type="submission" date="2018-05" db="EMBL/GenBank/DDBJ databases">
        <authorList>
            <person name="Lanie J.A."/>
            <person name="Ng W.-L."/>
            <person name="Kazmierczak K.M."/>
            <person name="Andrzejewski T.M."/>
            <person name="Davidsen T.M."/>
            <person name="Wayne K.J."/>
            <person name="Tettelin H."/>
            <person name="Glass J.I."/>
            <person name="Rusch D."/>
            <person name="Podicherti R."/>
            <person name="Tsui H.-C.T."/>
            <person name="Winkler M.E."/>
        </authorList>
    </citation>
    <scope>NUCLEOTIDE SEQUENCE</scope>
</reference>